<evidence type="ECO:0000313" key="1">
    <source>
        <dbReference type="EMBL" id="VEP13184.1"/>
    </source>
</evidence>
<gene>
    <name evidence="1" type="ORF">H1P_1880012</name>
</gene>
<dbReference type="InterPro" id="IPR051082">
    <property type="entry name" value="Pentapeptide-BTB/POZ_domain"/>
</dbReference>
<sequence>MMNEERNPSEYDLVLGGDNPPPVDGLVLGGIEGVKRKFSSSNTDKETIRIFKEALKYDDIGKDWLYEILETATGEIQWIAAVVLSEIANKPYKRLFYQWEKRSSLPQIISITKKDTKKVIKKKDNLKIILELVPSDREKQLVEYFKNTILENRGQWHIWRKKYSQYMLYLRGIDLCECDLRKINLSNINLVNANFKRANLPAVNLTGSILCYANLSQTNLYIAILKQVDFRKANLKKARLYGEKIIQCHFGEANLYNVDCENYCFKKSIFTNANLSYSSLIYSDFRDVIIDKANFFAANFRRANISGLDFKGLNIRYANFARSIRKKTNFKGAYFKGAHFSDDYYEPGWE</sequence>
<dbReference type="SUPFAM" id="SSF141571">
    <property type="entry name" value="Pentapeptide repeat-like"/>
    <property type="match status" value="1"/>
</dbReference>
<organism evidence="1 2">
    <name type="scientific">Hyella patelloides LEGE 07179</name>
    <dbReference type="NCBI Taxonomy" id="945734"/>
    <lineage>
        <taxon>Bacteria</taxon>
        <taxon>Bacillati</taxon>
        <taxon>Cyanobacteriota</taxon>
        <taxon>Cyanophyceae</taxon>
        <taxon>Pleurocapsales</taxon>
        <taxon>Hyellaceae</taxon>
        <taxon>Hyella</taxon>
    </lineage>
</organism>
<keyword evidence="2" id="KW-1185">Reference proteome</keyword>
<dbReference type="PANTHER" id="PTHR14136:SF17">
    <property type="entry name" value="BTB_POZ DOMAIN-CONTAINING PROTEIN KCTD9"/>
    <property type="match status" value="1"/>
</dbReference>
<protein>
    <submittedName>
        <fullName evidence="1">Putative Pentapeptide repeat family protein</fullName>
    </submittedName>
</protein>
<proteinExistence type="predicted"/>
<name>A0A563VP49_9CYAN</name>
<dbReference type="InterPro" id="IPR001646">
    <property type="entry name" value="5peptide_repeat"/>
</dbReference>
<dbReference type="RefSeq" id="WP_144871441.1">
    <property type="nucleotide sequence ID" value="NZ_LR213938.1"/>
</dbReference>
<reference evidence="1 2" key="1">
    <citation type="submission" date="2019-01" db="EMBL/GenBank/DDBJ databases">
        <authorList>
            <person name="Brito A."/>
        </authorList>
    </citation>
    <scope>NUCLEOTIDE SEQUENCE [LARGE SCALE GENOMIC DNA]</scope>
    <source>
        <strain evidence="1">1</strain>
    </source>
</reference>
<dbReference type="PANTHER" id="PTHR14136">
    <property type="entry name" value="BTB_POZ DOMAIN-CONTAINING PROTEIN KCTD9"/>
    <property type="match status" value="1"/>
</dbReference>
<accession>A0A563VP49</accession>
<dbReference type="Gene3D" id="2.160.20.80">
    <property type="entry name" value="E3 ubiquitin-protein ligase SopA"/>
    <property type="match status" value="1"/>
</dbReference>
<dbReference type="OrthoDB" id="9807762at2"/>
<dbReference type="EMBL" id="CAACVJ010000099">
    <property type="protein sequence ID" value="VEP13184.1"/>
    <property type="molecule type" value="Genomic_DNA"/>
</dbReference>
<dbReference type="Proteomes" id="UP000320055">
    <property type="component" value="Unassembled WGS sequence"/>
</dbReference>
<dbReference type="Pfam" id="PF00805">
    <property type="entry name" value="Pentapeptide"/>
    <property type="match status" value="3"/>
</dbReference>
<evidence type="ECO:0000313" key="2">
    <source>
        <dbReference type="Proteomes" id="UP000320055"/>
    </source>
</evidence>
<dbReference type="AlphaFoldDB" id="A0A563VP49"/>